<feature type="domain" description="Methyltransferase type 11" evidence="1">
    <location>
        <begin position="65"/>
        <end position="149"/>
    </location>
</feature>
<dbReference type="InterPro" id="IPR013216">
    <property type="entry name" value="Methyltransf_11"/>
</dbReference>
<dbReference type="Proteomes" id="UP000886124">
    <property type="component" value="Unassembled WGS sequence"/>
</dbReference>
<evidence type="ECO:0000259" key="1">
    <source>
        <dbReference type="Pfam" id="PF08241"/>
    </source>
</evidence>
<dbReference type="Pfam" id="PF08241">
    <property type="entry name" value="Methyltransf_11"/>
    <property type="match status" value="1"/>
</dbReference>
<dbReference type="GO" id="GO:0008757">
    <property type="term" value="F:S-adenosylmethionine-dependent methyltransferase activity"/>
    <property type="evidence" value="ECO:0007669"/>
    <property type="project" value="InterPro"/>
</dbReference>
<protein>
    <submittedName>
        <fullName evidence="2">Class I SAM-dependent methyltransferase</fullName>
    </submittedName>
</protein>
<name>A0A7V5PNP1_CALAY</name>
<dbReference type="SUPFAM" id="SSF53335">
    <property type="entry name" value="S-adenosyl-L-methionine-dependent methyltransferases"/>
    <property type="match status" value="1"/>
</dbReference>
<proteinExistence type="predicted"/>
<dbReference type="EMBL" id="DROD01000317">
    <property type="protein sequence ID" value="HHJ52466.1"/>
    <property type="molecule type" value="Genomic_DNA"/>
</dbReference>
<dbReference type="GO" id="GO:0032259">
    <property type="term" value="P:methylation"/>
    <property type="evidence" value="ECO:0007669"/>
    <property type="project" value="UniProtKB-KW"/>
</dbReference>
<organism evidence="2">
    <name type="scientific">Caldithrix abyssi</name>
    <dbReference type="NCBI Taxonomy" id="187145"/>
    <lineage>
        <taxon>Bacteria</taxon>
        <taxon>Pseudomonadati</taxon>
        <taxon>Calditrichota</taxon>
        <taxon>Calditrichia</taxon>
        <taxon>Calditrichales</taxon>
        <taxon>Calditrichaceae</taxon>
        <taxon>Caldithrix</taxon>
    </lineage>
</organism>
<keyword evidence="2" id="KW-0808">Transferase</keyword>
<gene>
    <name evidence="2" type="ORF">ENJ89_04675</name>
</gene>
<keyword evidence="2" id="KW-0489">Methyltransferase</keyword>
<sequence length="286" mass="33459">MTEAPRPNTFLAVLDTWPEYFKNPHEGLGTTYERFILHRYFERLKNEYEVKSVLEVPSFGMTGISGINSLWWAKQGVAVTVLDDHPERLRQTEHVWQSLNLNANFELSADFTRLDFNDQSFDLGWNFAALWFIKDLDLFFAELKRVVRKALFICVPNHLGLGYRLRKWSYKNDIPDLFPENIHPRKIIAAAQDDQWRLKGSGYLDIPPWPDIAMKKEDILKKLGLGFLAKRNTSDDPQAGRVSIIDWFAGAQPELEKNVVKYDFLEKAPFPVKQIWAHHRYFIFAR</sequence>
<evidence type="ECO:0000313" key="2">
    <source>
        <dbReference type="EMBL" id="HHJ52466.1"/>
    </source>
</evidence>
<dbReference type="Gene3D" id="3.40.50.150">
    <property type="entry name" value="Vaccinia Virus protein VP39"/>
    <property type="match status" value="1"/>
</dbReference>
<reference evidence="2" key="1">
    <citation type="journal article" date="2020" name="mSystems">
        <title>Genome- and Community-Level Interaction Insights into Carbon Utilization and Element Cycling Functions of Hydrothermarchaeota in Hydrothermal Sediment.</title>
        <authorList>
            <person name="Zhou Z."/>
            <person name="Liu Y."/>
            <person name="Xu W."/>
            <person name="Pan J."/>
            <person name="Luo Z.H."/>
            <person name="Li M."/>
        </authorList>
    </citation>
    <scope>NUCLEOTIDE SEQUENCE [LARGE SCALE GENOMIC DNA]</scope>
    <source>
        <strain evidence="2">HyVt-527</strain>
    </source>
</reference>
<comment type="caution">
    <text evidence="2">The sequence shown here is derived from an EMBL/GenBank/DDBJ whole genome shotgun (WGS) entry which is preliminary data.</text>
</comment>
<accession>A0A7V5PNP1</accession>
<dbReference type="InterPro" id="IPR029063">
    <property type="entry name" value="SAM-dependent_MTases_sf"/>
</dbReference>
<dbReference type="AlphaFoldDB" id="A0A7V5PNP1"/>